<dbReference type="AlphaFoldDB" id="A0AAV8TU53"/>
<name>A0AAV8TU53_9ROSI</name>
<dbReference type="PANTHER" id="PTHR11439">
    <property type="entry name" value="GAG-POL-RELATED RETROTRANSPOSON"/>
    <property type="match status" value="1"/>
</dbReference>
<accession>A0AAV8TU53</accession>
<proteinExistence type="predicted"/>
<sequence>MKEESDMIEKNQTWELVEKPQDRKIIGEEIYVEQPEGFSVPGHEEKLGFEKSLSESTLYVKKASSNIVIISLYVDDLLKYLKEILKRFRMDECKSVDTPMNQKEKLQKEDGAERVDEGVYRSLIGCLMYLTSTRPDILYPMSLHGYSDSDWAGFIDDMKSTSGYCFTFGSGSLYKKYFYLFLSSKLPKQACSEPNMHIFVIVQVFIYFLVSAC</sequence>
<dbReference type="EMBL" id="JAIWQS010000003">
    <property type="protein sequence ID" value="KAJ8769439.1"/>
    <property type="molecule type" value="Genomic_DNA"/>
</dbReference>
<dbReference type="Proteomes" id="UP001159364">
    <property type="component" value="Linkage Group LG03"/>
</dbReference>
<gene>
    <name evidence="1" type="ORF">K2173_002929</name>
</gene>
<comment type="caution">
    <text evidence="1">The sequence shown here is derived from an EMBL/GenBank/DDBJ whole genome shotgun (WGS) entry which is preliminary data.</text>
</comment>
<dbReference type="PANTHER" id="PTHR11439:SF503">
    <property type="entry name" value="CYSTEINE-RICH RLK (RECEPTOR-LIKE PROTEIN KINASE) 8"/>
    <property type="match status" value="1"/>
</dbReference>
<keyword evidence="2" id="KW-1185">Reference proteome</keyword>
<protein>
    <submittedName>
        <fullName evidence="1">Uncharacterized protein</fullName>
    </submittedName>
</protein>
<evidence type="ECO:0000313" key="1">
    <source>
        <dbReference type="EMBL" id="KAJ8769439.1"/>
    </source>
</evidence>
<reference evidence="1 2" key="1">
    <citation type="submission" date="2021-09" db="EMBL/GenBank/DDBJ databases">
        <title>Genomic insights and catalytic innovation underlie evolution of tropane alkaloids biosynthesis.</title>
        <authorList>
            <person name="Wang Y.-J."/>
            <person name="Tian T."/>
            <person name="Huang J.-P."/>
            <person name="Huang S.-X."/>
        </authorList>
    </citation>
    <scope>NUCLEOTIDE SEQUENCE [LARGE SCALE GENOMIC DNA]</scope>
    <source>
        <strain evidence="1">KIB-2018</strain>
        <tissue evidence="1">Leaf</tissue>
    </source>
</reference>
<evidence type="ECO:0000313" key="2">
    <source>
        <dbReference type="Proteomes" id="UP001159364"/>
    </source>
</evidence>
<organism evidence="1 2">
    <name type="scientific">Erythroxylum novogranatense</name>
    <dbReference type="NCBI Taxonomy" id="1862640"/>
    <lineage>
        <taxon>Eukaryota</taxon>
        <taxon>Viridiplantae</taxon>
        <taxon>Streptophyta</taxon>
        <taxon>Embryophyta</taxon>
        <taxon>Tracheophyta</taxon>
        <taxon>Spermatophyta</taxon>
        <taxon>Magnoliopsida</taxon>
        <taxon>eudicotyledons</taxon>
        <taxon>Gunneridae</taxon>
        <taxon>Pentapetalae</taxon>
        <taxon>rosids</taxon>
        <taxon>fabids</taxon>
        <taxon>Malpighiales</taxon>
        <taxon>Erythroxylaceae</taxon>
        <taxon>Erythroxylum</taxon>
    </lineage>
</organism>